<comment type="similarity">
    <text evidence="1">Belongs to the AAA ATPase family.</text>
</comment>
<dbReference type="GO" id="GO:0005524">
    <property type="term" value="F:ATP binding"/>
    <property type="evidence" value="ECO:0007669"/>
    <property type="project" value="UniProtKB-KW"/>
</dbReference>
<dbReference type="PANTHER" id="PTHR23074:SF83">
    <property type="entry name" value="VACUOLAR PROTEIN SORTING-ASSOCIATED PROTEIN 4A"/>
    <property type="match status" value="1"/>
</dbReference>
<evidence type="ECO:0000256" key="2">
    <source>
        <dbReference type="SAM" id="MobiDB-lite"/>
    </source>
</evidence>
<keyword evidence="1" id="KW-0067">ATP-binding</keyword>
<name>G0LK63_HALWC</name>
<protein>
    <submittedName>
        <fullName evidence="4">AAA-type ATPase core domain protein</fullName>
    </submittedName>
</protein>
<proteinExistence type="inferred from homology"/>
<dbReference type="InterPro" id="IPR003593">
    <property type="entry name" value="AAA+_ATPase"/>
</dbReference>
<dbReference type="InterPro" id="IPR027417">
    <property type="entry name" value="P-loop_NTPase"/>
</dbReference>
<dbReference type="SUPFAM" id="SSF52540">
    <property type="entry name" value="P-loop containing nucleoside triphosphate hydrolases"/>
    <property type="match status" value="1"/>
</dbReference>
<dbReference type="Pfam" id="PF00004">
    <property type="entry name" value="AAA"/>
    <property type="match status" value="1"/>
</dbReference>
<dbReference type="InterPro" id="IPR050304">
    <property type="entry name" value="MT-severing_AAA_ATPase"/>
</dbReference>
<dbReference type="PANTHER" id="PTHR23074">
    <property type="entry name" value="AAA DOMAIN-CONTAINING"/>
    <property type="match status" value="1"/>
</dbReference>
<accession>G0LK63</accession>
<dbReference type="KEGG" id="hwc:Hqrw_1545"/>
<dbReference type="Proteomes" id="UP000007954">
    <property type="component" value="Chromosome"/>
</dbReference>
<dbReference type="GO" id="GO:0016887">
    <property type="term" value="F:ATP hydrolysis activity"/>
    <property type="evidence" value="ECO:0007669"/>
    <property type="project" value="InterPro"/>
</dbReference>
<dbReference type="Gene3D" id="3.40.50.300">
    <property type="entry name" value="P-loop containing nucleotide triphosphate hydrolases"/>
    <property type="match status" value="1"/>
</dbReference>
<gene>
    <name evidence="4" type="ordered locus">Hqrw_1545</name>
</gene>
<feature type="region of interest" description="Disordered" evidence="2">
    <location>
        <begin position="166"/>
        <end position="201"/>
    </location>
</feature>
<keyword evidence="1" id="KW-0547">Nucleotide-binding</keyword>
<dbReference type="InterPro" id="IPR003959">
    <property type="entry name" value="ATPase_AAA_core"/>
</dbReference>
<evidence type="ECO:0000313" key="4">
    <source>
        <dbReference type="EMBL" id="CCC39489.1"/>
    </source>
</evidence>
<dbReference type="OrthoDB" id="199365at2157"/>
<reference evidence="4 5" key="1">
    <citation type="journal article" date="2011" name="PLoS ONE">
        <title>Haloquadratum walsbyi: limited diversity in a global pond.</title>
        <authorList>
            <person name="Dyall-Smith M."/>
            <person name="Pfeiffer F."/>
            <person name="Klee K."/>
            <person name="Palm P."/>
            <person name="Gross K."/>
            <person name="Schuster S.C."/>
            <person name="Rampp M."/>
            <person name="Oesterhelt D."/>
        </authorList>
    </citation>
    <scope>NUCLEOTIDE SEQUENCE [LARGE SCALE GENOMIC DNA]</scope>
    <source>
        <strain evidence="5">DSM 16854 / JCM 12705 / C23</strain>
    </source>
</reference>
<feature type="compositionally biased region" description="Pro residues" evidence="2">
    <location>
        <begin position="183"/>
        <end position="195"/>
    </location>
</feature>
<dbReference type="SMART" id="SM00382">
    <property type="entry name" value="AAA"/>
    <property type="match status" value="1"/>
</dbReference>
<evidence type="ECO:0000259" key="3">
    <source>
        <dbReference type="SMART" id="SM00382"/>
    </source>
</evidence>
<evidence type="ECO:0000313" key="5">
    <source>
        <dbReference type="Proteomes" id="UP000007954"/>
    </source>
</evidence>
<dbReference type="InterPro" id="IPR003960">
    <property type="entry name" value="ATPase_AAA_CS"/>
</dbReference>
<dbReference type="EMBL" id="FR746099">
    <property type="protein sequence ID" value="CCC39489.1"/>
    <property type="molecule type" value="Genomic_DNA"/>
</dbReference>
<dbReference type="GeneID" id="12446218"/>
<evidence type="ECO:0000256" key="1">
    <source>
        <dbReference type="RuleBase" id="RU003651"/>
    </source>
</evidence>
<dbReference type="HOGENOM" id="CLU_515473_0_0_2"/>
<feature type="region of interest" description="Disordered" evidence="2">
    <location>
        <begin position="526"/>
        <end position="545"/>
    </location>
</feature>
<dbReference type="AlphaFoldDB" id="G0LK63"/>
<dbReference type="PROSITE" id="PS00674">
    <property type="entry name" value="AAA"/>
    <property type="match status" value="1"/>
</dbReference>
<feature type="domain" description="AAA+ ATPase" evidence="3">
    <location>
        <begin position="258"/>
        <end position="407"/>
    </location>
</feature>
<sequence>MSSTLNLDPLTKTDRPTSHITVQKRKIGPTDLIAVEHGTTKAYFRVDRKQEVMSNDLRNAVYLHENAASVFGGIDHSLPFRIHTDVRTSEVPTCDEAVIANDNVNADKLSTHLASERFLLHHGIEEVTRLDGHLVSFDIVETTPQGYPTVMITDETDIEVIDESEAAARKSQAGDARNSPGGATPPTPGNNPPPSRASDAGEMDVDIDISPEKPTVSFEEDVAGLTEIKQTARMLLALFDPETRESVITRYGENFGARGGQLLLYGPPGCGKTLVSEAIAYEAANNTNIESEYGEVQFLPVKGGDILSRYPGEAERRVEAVFEEAHRAAQNGFAVLFFDEVETLVADRSDDNLQRHERSLTNAFLQEMGTDKIEDNLLVIGATNMPFSIDPAAARRFPLQQFIPQPGPEVMGEVWEAELSDLQAANDAIELDYNRLGEASVGYTPAEIADRVLGTDLQRQLIKSVVDDNTDAIIPDTEYFLDRLREHRPKTIRQFVTSVRNEADALEGYPEMRDYVADQADRLGLSMQHGSTSGMSDAASDPTALFEELVAADEQLAGDADDGSESQSDREK</sequence>
<dbReference type="RefSeq" id="WP_014555335.1">
    <property type="nucleotide sequence ID" value="NC_017459.1"/>
</dbReference>
<feature type="region of interest" description="Disordered" evidence="2">
    <location>
        <begin position="553"/>
        <end position="572"/>
    </location>
</feature>
<dbReference type="CDD" id="cd19481">
    <property type="entry name" value="RecA-like_protease"/>
    <property type="match status" value="1"/>
</dbReference>
<organism evidence="4 5">
    <name type="scientific">Haloquadratum walsbyi (strain DSM 16854 / JCM 12705 / C23)</name>
    <dbReference type="NCBI Taxonomy" id="768065"/>
    <lineage>
        <taxon>Archaea</taxon>
        <taxon>Methanobacteriati</taxon>
        <taxon>Methanobacteriota</taxon>
        <taxon>Stenosarchaea group</taxon>
        <taxon>Halobacteria</taxon>
        <taxon>Halobacteriales</taxon>
        <taxon>Haloferacaceae</taxon>
        <taxon>Haloquadratum</taxon>
    </lineage>
</organism>